<organism evidence="1 2">
    <name type="scientific">Coniosporium uncinatum</name>
    <dbReference type="NCBI Taxonomy" id="93489"/>
    <lineage>
        <taxon>Eukaryota</taxon>
        <taxon>Fungi</taxon>
        <taxon>Dikarya</taxon>
        <taxon>Ascomycota</taxon>
        <taxon>Pezizomycotina</taxon>
        <taxon>Dothideomycetes</taxon>
        <taxon>Dothideomycetes incertae sedis</taxon>
        <taxon>Coniosporium</taxon>
    </lineage>
</organism>
<evidence type="ECO:0000313" key="1">
    <source>
        <dbReference type="EMBL" id="KAK3066319.1"/>
    </source>
</evidence>
<dbReference type="EMBL" id="JAWDJW010005896">
    <property type="protein sequence ID" value="KAK3066319.1"/>
    <property type="molecule type" value="Genomic_DNA"/>
</dbReference>
<protein>
    <submittedName>
        <fullName evidence="1">Uncharacterized protein</fullName>
    </submittedName>
</protein>
<proteinExistence type="predicted"/>
<accession>A0ACC3DER1</accession>
<evidence type="ECO:0000313" key="2">
    <source>
        <dbReference type="Proteomes" id="UP001186974"/>
    </source>
</evidence>
<dbReference type="Proteomes" id="UP001186974">
    <property type="component" value="Unassembled WGS sequence"/>
</dbReference>
<keyword evidence="2" id="KW-1185">Reference proteome</keyword>
<sequence>MIWFWANYFTATCLSYTTVASGTILTSTSSIWTLIFGSLAHVERFTMRKLLGVVASLAGIVVISSVDVSGDNDRNRGTFPHKEGWEIAVGDGLAFASAVLYGVYAVLMKKRIGDEGRINMPLLFGLVGLFNTLLLWPGFFLFQWVGLETFALPPTRRVWTIILVNSTASLVSDYCWAMSMLLTSPLVVTVGLSMTIPLSLVGQMYLDGQTSTGLYWVGAIVVLLSFVFVNHEEKLDEREEVSEGGILQEEARESV</sequence>
<gene>
    <name evidence="1" type="ORF">LTS18_001820</name>
</gene>
<comment type="caution">
    <text evidence="1">The sequence shown here is derived from an EMBL/GenBank/DDBJ whole genome shotgun (WGS) entry which is preliminary data.</text>
</comment>
<reference evidence="1" key="1">
    <citation type="submission" date="2024-09" db="EMBL/GenBank/DDBJ databases">
        <title>Black Yeasts Isolated from many extreme environments.</title>
        <authorList>
            <person name="Coleine C."/>
            <person name="Stajich J.E."/>
            <person name="Selbmann L."/>
        </authorList>
    </citation>
    <scope>NUCLEOTIDE SEQUENCE</scope>
    <source>
        <strain evidence="1">CCFEE 5737</strain>
    </source>
</reference>
<name>A0ACC3DER1_9PEZI</name>